<dbReference type="RefSeq" id="WP_116669866.1">
    <property type="nucleotide sequence ID" value="NZ_CALIUN010000004.1"/>
</dbReference>
<evidence type="ECO:0000313" key="2">
    <source>
        <dbReference type="EMBL" id="PWB86234.1"/>
    </source>
</evidence>
<evidence type="ECO:0000313" key="3">
    <source>
        <dbReference type="Proteomes" id="UP000245577"/>
    </source>
</evidence>
<keyword evidence="3" id="KW-1185">Reference proteome</keyword>
<organism evidence="2 3">
    <name type="scientific">Methanobrevibacter woesei</name>
    <dbReference type="NCBI Taxonomy" id="190976"/>
    <lineage>
        <taxon>Archaea</taxon>
        <taxon>Methanobacteriati</taxon>
        <taxon>Methanobacteriota</taxon>
        <taxon>Methanomada group</taxon>
        <taxon>Methanobacteria</taxon>
        <taxon>Methanobacteriales</taxon>
        <taxon>Methanobacteriaceae</taxon>
        <taxon>Methanobrevibacter</taxon>
    </lineage>
</organism>
<proteinExistence type="predicted"/>
<comment type="caution">
    <text evidence="2">The sequence shown here is derived from an EMBL/GenBank/DDBJ whole genome shotgun (WGS) entry which is preliminary data.</text>
</comment>
<accession>A0A2U1S846</accession>
<feature type="transmembrane region" description="Helical" evidence="1">
    <location>
        <begin position="7"/>
        <end position="28"/>
    </location>
</feature>
<keyword evidence="1" id="KW-0812">Transmembrane</keyword>
<keyword evidence="1" id="KW-1133">Transmembrane helix</keyword>
<dbReference type="Proteomes" id="UP000245577">
    <property type="component" value="Unassembled WGS sequence"/>
</dbReference>
<dbReference type="AlphaFoldDB" id="A0A2U1S846"/>
<reference evidence="2 3" key="1">
    <citation type="submission" date="2017-03" db="EMBL/GenBank/DDBJ databases">
        <title>Genome sequence of Methanobrevibacter wosei.</title>
        <authorList>
            <person name="Poehlein A."/>
            <person name="Seedorf H."/>
            <person name="Daniel R."/>
        </authorList>
    </citation>
    <scope>NUCLEOTIDE SEQUENCE [LARGE SCALE GENOMIC DNA]</scope>
    <source>
        <strain evidence="2 3">DSM 11979</strain>
    </source>
</reference>
<dbReference type="EMBL" id="MZGU01000004">
    <property type="protein sequence ID" value="PWB86234.1"/>
    <property type="molecule type" value="Genomic_DNA"/>
</dbReference>
<feature type="transmembrane region" description="Helical" evidence="1">
    <location>
        <begin position="99"/>
        <end position="121"/>
    </location>
</feature>
<gene>
    <name evidence="2" type="ORF">MBBWO_10880</name>
</gene>
<sequence>MDLKRAIIYGFLSWLFICIISSIIAPFLDIDSLPYINLSIPITIIVVTGFFGILYIREFNEHEIREGFKAGLVFFIMDILCDLSFFILPGNPNAIVEPYSIHLVSMFVLMILITTFIGYLAQMTISLR</sequence>
<keyword evidence="1" id="KW-0472">Membrane</keyword>
<feature type="transmembrane region" description="Helical" evidence="1">
    <location>
        <begin position="68"/>
        <end position="87"/>
    </location>
</feature>
<dbReference type="OrthoDB" id="77446at2157"/>
<name>A0A2U1S846_9EURY</name>
<feature type="transmembrane region" description="Helical" evidence="1">
    <location>
        <begin position="34"/>
        <end position="56"/>
    </location>
</feature>
<evidence type="ECO:0000256" key="1">
    <source>
        <dbReference type="SAM" id="Phobius"/>
    </source>
</evidence>
<protein>
    <submittedName>
        <fullName evidence="2">Uncharacterized protein</fullName>
    </submittedName>
</protein>